<dbReference type="AlphaFoldDB" id="A0A0G1L2U4"/>
<keyword evidence="1" id="KW-0472">Membrane</keyword>
<sequence>MPVLPMFAWVMIVGVIIAFVGLLVGTWRQQWGDMAFAMMVVGVALVLVGAMVGFYETKYPLGGQNIGRLFYFLNAESILSSVFSFPITNAISTGSGDFCLPDRATRNGQYTNPLSPVFSLKLSSTFLNLSFPSS</sequence>
<feature type="transmembrane region" description="Helical" evidence="1">
    <location>
        <begin position="34"/>
        <end position="55"/>
    </location>
</feature>
<dbReference type="Proteomes" id="UP000034368">
    <property type="component" value="Unassembled WGS sequence"/>
</dbReference>
<accession>A0A0G1L2U4</accession>
<proteinExistence type="predicted"/>
<gene>
    <name evidence="2" type="ORF">UW90_C0003G0025</name>
</gene>
<protein>
    <submittedName>
        <fullName evidence="2">Uncharacterized protein</fullName>
    </submittedName>
</protein>
<organism evidence="2 3">
    <name type="scientific">Candidatus Yanofskybacteria bacterium GW2011_GWB1_45_11</name>
    <dbReference type="NCBI Taxonomy" id="1619026"/>
    <lineage>
        <taxon>Bacteria</taxon>
        <taxon>Candidatus Yanofskyibacteriota</taxon>
    </lineage>
</organism>
<evidence type="ECO:0000256" key="1">
    <source>
        <dbReference type="SAM" id="Phobius"/>
    </source>
</evidence>
<name>A0A0G1L2U4_9BACT</name>
<evidence type="ECO:0000313" key="2">
    <source>
        <dbReference type="EMBL" id="KKT90301.1"/>
    </source>
</evidence>
<comment type="caution">
    <text evidence="2">The sequence shown here is derived from an EMBL/GenBank/DDBJ whole genome shotgun (WGS) entry which is preliminary data.</text>
</comment>
<dbReference type="EMBL" id="LCKD01000003">
    <property type="protein sequence ID" value="KKT90301.1"/>
    <property type="molecule type" value="Genomic_DNA"/>
</dbReference>
<feature type="transmembrane region" description="Helical" evidence="1">
    <location>
        <begin position="6"/>
        <end position="27"/>
    </location>
</feature>
<keyword evidence="1" id="KW-1133">Transmembrane helix</keyword>
<reference evidence="2 3" key="1">
    <citation type="journal article" date="2015" name="Nature">
        <title>rRNA introns, odd ribosomes, and small enigmatic genomes across a large radiation of phyla.</title>
        <authorList>
            <person name="Brown C.T."/>
            <person name="Hug L.A."/>
            <person name="Thomas B.C."/>
            <person name="Sharon I."/>
            <person name="Castelle C.J."/>
            <person name="Singh A."/>
            <person name="Wilkins M.J."/>
            <person name="Williams K.H."/>
            <person name="Banfield J.F."/>
        </authorList>
    </citation>
    <scope>NUCLEOTIDE SEQUENCE [LARGE SCALE GENOMIC DNA]</scope>
</reference>
<evidence type="ECO:0000313" key="3">
    <source>
        <dbReference type="Proteomes" id="UP000034368"/>
    </source>
</evidence>
<keyword evidence="1" id="KW-0812">Transmembrane</keyword>